<dbReference type="RefSeq" id="WP_189078933.1">
    <property type="nucleotide sequence ID" value="NZ_BMMX01000006.1"/>
</dbReference>
<sequence length="298" mass="31624">MVEFAYQAVPDSAATWRETARRAEAVGVHTLLVPDHPGSCAAPFVALAAAAAVTDTIRLGSYVCNAGVREPMLLAADVATLDVVSGGRALLGIGAGHTPAEWQAIGRSRPDVNGRVARCIAVAEATMRLLSGAEVTVDGPALTMAGARLTEPRPVQDRVPLLFGGGNTRLLEWAADHADIVGLSGLGRTLADGHRHTVRWRLDDVDAQVDRVRGRVLETLVQRFQITDDAEGALADMTEHTGLTAAQLRATPYVLVGTVDEIVSSIREHERRWGISRYAVRPPALDLLPTIMAGLSAA</sequence>
<gene>
    <name evidence="6" type="ORF">GCM10012284_20840</name>
</gene>
<dbReference type="AlphaFoldDB" id="A0A8J3BWX1"/>
<accession>A0A8J3BWX1</accession>
<name>A0A8J3BWX1_9ACTN</name>
<evidence type="ECO:0000313" key="7">
    <source>
        <dbReference type="Proteomes" id="UP000656042"/>
    </source>
</evidence>
<dbReference type="GO" id="GO:0046306">
    <property type="term" value="P:alkanesulfonate catabolic process"/>
    <property type="evidence" value="ECO:0007669"/>
    <property type="project" value="TreeGrafter"/>
</dbReference>
<evidence type="ECO:0000256" key="4">
    <source>
        <dbReference type="ARBA" id="ARBA00023033"/>
    </source>
</evidence>
<dbReference type="EMBL" id="BMMX01000006">
    <property type="protein sequence ID" value="GGK86451.1"/>
    <property type="molecule type" value="Genomic_DNA"/>
</dbReference>
<dbReference type="Proteomes" id="UP000656042">
    <property type="component" value="Unassembled WGS sequence"/>
</dbReference>
<keyword evidence="7" id="KW-1185">Reference proteome</keyword>
<dbReference type="GO" id="GO:0008726">
    <property type="term" value="F:alkanesulfonate monooxygenase activity"/>
    <property type="evidence" value="ECO:0007669"/>
    <property type="project" value="TreeGrafter"/>
</dbReference>
<keyword evidence="4" id="KW-0503">Monooxygenase</keyword>
<proteinExistence type="predicted"/>
<dbReference type="PANTHER" id="PTHR42847:SF4">
    <property type="entry name" value="ALKANESULFONATE MONOOXYGENASE-RELATED"/>
    <property type="match status" value="1"/>
</dbReference>
<dbReference type="Pfam" id="PF00296">
    <property type="entry name" value="Bac_luciferase"/>
    <property type="match status" value="1"/>
</dbReference>
<comment type="caution">
    <text evidence="6">The sequence shown here is derived from an EMBL/GenBank/DDBJ whole genome shotgun (WGS) entry which is preliminary data.</text>
</comment>
<reference evidence="6" key="2">
    <citation type="submission" date="2020-09" db="EMBL/GenBank/DDBJ databases">
        <authorList>
            <person name="Sun Q."/>
            <person name="Zhou Y."/>
        </authorList>
    </citation>
    <scope>NUCLEOTIDE SEQUENCE</scope>
    <source>
        <strain evidence="6">CGMCC 4.7299</strain>
    </source>
</reference>
<keyword evidence="1" id="KW-0285">Flavoprotein</keyword>
<dbReference type="InterPro" id="IPR011251">
    <property type="entry name" value="Luciferase-like_dom"/>
</dbReference>
<dbReference type="SUPFAM" id="SSF51679">
    <property type="entry name" value="Bacterial luciferase-like"/>
    <property type="match status" value="1"/>
</dbReference>
<keyword evidence="2" id="KW-0288">FMN</keyword>
<organism evidence="6 7">
    <name type="scientific">Mangrovihabitans endophyticus</name>
    <dbReference type="NCBI Taxonomy" id="1751298"/>
    <lineage>
        <taxon>Bacteria</taxon>
        <taxon>Bacillati</taxon>
        <taxon>Actinomycetota</taxon>
        <taxon>Actinomycetes</taxon>
        <taxon>Micromonosporales</taxon>
        <taxon>Micromonosporaceae</taxon>
        <taxon>Mangrovihabitans</taxon>
    </lineage>
</organism>
<evidence type="ECO:0000259" key="5">
    <source>
        <dbReference type="Pfam" id="PF00296"/>
    </source>
</evidence>
<keyword evidence="3" id="KW-0560">Oxidoreductase</keyword>
<evidence type="ECO:0000256" key="1">
    <source>
        <dbReference type="ARBA" id="ARBA00022630"/>
    </source>
</evidence>
<protein>
    <submittedName>
        <fullName evidence="6">LLM class F420-dependent oxidoreductase</fullName>
    </submittedName>
</protein>
<evidence type="ECO:0000256" key="2">
    <source>
        <dbReference type="ARBA" id="ARBA00022643"/>
    </source>
</evidence>
<feature type="domain" description="Luciferase-like" evidence="5">
    <location>
        <begin position="11"/>
        <end position="210"/>
    </location>
</feature>
<dbReference type="PANTHER" id="PTHR42847">
    <property type="entry name" value="ALKANESULFONATE MONOOXYGENASE"/>
    <property type="match status" value="1"/>
</dbReference>
<dbReference type="Gene3D" id="3.20.20.30">
    <property type="entry name" value="Luciferase-like domain"/>
    <property type="match status" value="1"/>
</dbReference>
<dbReference type="InterPro" id="IPR036661">
    <property type="entry name" value="Luciferase-like_sf"/>
</dbReference>
<reference evidence="6" key="1">
    <citation type="journal article" date="2014" name="Int. J. Syst. Evol. Microbiol.">
        <title>Complete genome sequence of Corynebacterium casei LMG S-19264T (=DSM 44701T), isolated from a smear-ripened cheese.</title>
        <authorList>
            <consortium name="US DOE Joint Genome Institute (JGI-PGF)"/>
            <person name="Walter F."/>
            <person name="Albersmeier A."/>
            <person name="Kalinowski J."/>
            <person name="Ruckert C."/>
        </authorList>
    </citation>
    <scope>NUCLEOTIDE SEQUENCE</scope>
    <source>
        <strain evidence="6">CGMCC 4.7299</strain>
    </source>
</reference>
<dbReference type="InterPro" id="IPR050172">
    <property type="entry name" value="SsuD_RutA_monooxygenase"/>
</dbReference>
<evidence type="ECO:0000313" key="6">
    <source>
        <dbReference type="EMBL" id="GGK86451.1"/>
    </source>
</evidence>
<evidence type="ECO:0000256" key="3">
    <source>
        <dbReference type="ARBA" id="ARBA00023002"/>
    </source>
</evidence>